<keyword evidence="10" id="KW-1185">Reference proteome</keyword>
<evidence type="ECO:0000256" key="4">
    <source>
        <dbReference type="ARBA" id="ARBA00023163"/>
    </source>
</evidence>
<keyword evidence="2" id="KW-0805">Transcription regulation</keyword>
<feature type="coiled-coil region" evidence="6">
    <location>
        <begin position="244"/>
        <end position="271"/>
    </location>
</feature>
<dbReference type="GO" id="GO:0005634">
    <property type="term" value="C:nucleus"/>
    <property type="evidence" value="ECO:0007669"/>
    <property type="project" value="UniProtKB-SubCell"/>
</dbReference>
<dbReference type="FunFam" id="1.10.10.60:FF:000007">
    <property type="entry name" value="Two-component response regulator"/>
    <property type="match status" value="1"/>
</dbReference>
<dbReference type="InterPro" id="IPR001005">
    <property type="entry name" value="SANT/Myb"/>
</dbReference>
<dbReference type="NCBIfam" id="TIGR01557">
    <property type="entry name" value="myb_SHAQKYF"/>
    <property type="match status" value="1"/>
</dbReference>
<dbReference type="GO" id="GO:0003677">
    <property type="term" value="F:DNA binding"/>
    <property type="evidence" value="ECO:0007669"/>
    <property type="project" value="UniProtKB-KW"/>
</dbReference>
<evidence type="ECO:0000313" key="10">
    <source>
        <dbReference type="Proteomes" id="UP000095767"/>
    </source>
</evidence>
<evidence type="ECO:0000259" key="8">
    <source>
        <dbReference type="Pfam" id="PF00249"/>
    </source>
</evidence>
<dbReference type="PANTHER" id="PTHR31442">
    <property type="entry name" value="HOMEODOMAIN-LIKE SUPERFAMILY PROTEIN-RELATED"/>
    <property type="match status" value="1"/>
</dbReference>
<keyword evidence="4" id="KW-0804">Transcription</keyword>
<sequence>MAPEATGDGTGSSAMEAATQKNRKRKKLEAAQQKNKPRKRKKVSLSSSSAAEPATRKQRIVWTDELKEKFLKAYHILGEGAVPKKILALMNVHGISRENVASHLQKHRMSLKREEQCIPDKGDERALHAEASSQTPLHSLHHPPSQAPAASSSLYPLPPQSPFMAHLDMMSPLQIVGHGQQLLQTPLDCFISNNDAATNLLLPMVQPIQQRTTPPEATAIATNHCQGPDMEAFQGVSLTGESSVPEANMRYEEAEIRMAQLQMAAKAEEGQAAAASAAGSLSPYWKQLLQKPLDCYSNNDAATNLLLPMVQPIQQRITPPLQATTGATMQKLVETRESSVVPEANMRYEEAEIRMAQLQMAAKAEAEMGQGRAAESGAAAAGSLSPPGSSIIERFWKSDDIVVSWDFSDFSAWSYKTD</sequence>
<dbReference type="GO" id="GO:0003700">
    <property type="term" value="F:DNA-binding transcription factor activity"/>
    <property type="evidence" value="ECO:0007669"/>
    <property type="project" value="InterPro"/>
</dbReference>
<organism evidence="9 10">
    <name type="scientific">Dichanthelium oligosanthes</name>
    <dbReference type="NCBI Taxonomy" id="888268"/>
    <lineage>
        <taxon>Eukaryota</taxon>
        <taxon>Viridiplantae</taxon>
        <taxon>Streptophyta</taxon>
        <taxon>Embryophyta</taxon>
        <taxon>Tracheophyta</taxon>
        <taxon>Spermatophyta</taxon>
        <taxon>Magnoliopsida</taxon>
        <taxon>Liliopsida</taxon>
        <taxon>Poales</taxon>
        <taxon>Poaceae</taxon>
        <taxon>PACMAD clade</taxon>
        <taxon>Panicoideae</taxon>
        <taxon>Panicodae</taxon>
        <taxon>Paniceae</taxon>
        <taxon>Dichantheliinae</taxon>
        <taxon>Dichanthelium</taxon>
    </lineage>
</organism>
<reference evidence="9 10" key="1">
    <citation type="submission" date="2016-09" db="EMBL/GenBank/DDBJ databases">
        <title>The draft genome of Dichanthelium oligosanthes: A C3 panicoid grass species.</title>
        <authorList>
            <person name="Studer A.J."/>
            <person name="Schnable J.C."/>
            <person name="Brutnell T.P."/>
        </authorList>
    </citation>
    <scope>NUCLEOTIDE SEQUENCE [LARGE SCALE GENOMIC DNA]</scope>
    <source>
        <strain evidence="10">cv. Kellogg 1175</strain>
        <tissue evidence="9">Leaf</tissue>
    </source>
</reference>
<evidence type="ECO:0000256" key="1">
    <source>
        <dbReference type="ARBA" id="ARBA00004123"/>
    </source>
</evidence>
<comment type="caution">
    <text evidence="9">The sequence shown here is derived from an EMBL/GenBank/DDBJ whole genome shotgun (WGS) entry which is preliminary data.</text>
</comment>
<feature type="domain" description="Myb-like" evidence="8">
    <location>
        <begin position="62"/>
        <end position="108"/>
    </location>
</feature>
<dbReference type="InterPro" id="IPR009057">
    <property type="entry name" value="Homeodomain-like_sf"/>
</dbReference>
<dbReference type="InterPro" id="IPR044841">
    <property type="entry name" value="LUX/BOA-like"/>
</dbReference>
<proteinExistence type="predicted"/>
<evidence type="ECO:0000256" key="5">
    <source>
        <dbReference type="ARBA" id="ARBA00023242"/>
    </source>
</evidence>
<keyword evidence="5" id="KW-0539">Nucleus</keyword>
<comment type="subcellular location">
    <subcellularLocation>
        <location evidence="1">Nucleus</location>
    </subcellularLocation>
</comment>
<dbReference type="SUPFAM" id="SSF46689">
    <property type="entry name" value="Homeodomain-like"/>
    <property type="match status" value="1"/>
</dbReference>
<gene>
    <name evidence="9" type="ORF">BAE44_0016182</name>
</gene>
<evidence type="ECO:0000256" key="3">
    <source>
        <dbReference type="ARBA" id="ARBA00023125"/>
    </source>
</evidence>
<keyword evidence="6" id="KW-0175">Coiled coil</keyword>
<evidence type="ECO:0000256" key="7">
    <source>
        <dbReference type="SAM" id="MobiDB-lite"/>
    </source>
</evidence>
<feature type="region of interest" description="Disordered" evidence="7">
    <location>
        <begin position="1"/>
        <end position="56"/>
    </location>
</feature>
<evidence type="ECO:0000256" key="2">
    <source>
        <dbReference type="ARBA" id="ARBA00023015"/>
    </source>
</evidence>
<keyword evidence="3" id="KW-0238">DNA-binding</keyword>
<dbReference type="OrthoDB" id="10580721at2759"/>
<dbReference type="EMBL" id="LWDX02044448">
    <property type="protein sequence ID" value="OEL22800.1"/>
    <property type="molecule type" value="Genomic_DNA"/>
</dbReference>
<feature type="region of interest" description="Disordered" evidence="7">
    <location>
        <begin position="128"/>
        <end position="153"/>
    </location>
</feature>
<dbReference type="Gene3D" id="1.10.10.60">
    <property type="entry name" value="Homeodomain-like"/>
    <property type="match status" value="1"/>
</dbReference>
<dbReference type="Proteomes" id="UP000095767">
    <property type="component" value="Unassembled WGS sequence"/>
</dbReference>
<feature type="coiled-coil region" evidence="6">
    <location>
        <begin position="341"/>
        <end position="368"/>
    </location>
</feature>
<name>A0A1E5VCD6_9POAL</name>
<feature type="compositionally biased region" description="Low complexity" evidence="7">
    <location>
        <begin position="132"/>
        <end position="153"/>
    </location>
</feature>
<dbReference type="Pfam" id="PF00249">
    <property type="entry name" value="Myb_DNA-binding"/>
    <property type="match status" value="1"/>
</dbReference>
<dbReference type="PANTHER" id="PTHR31442:SF29">
    <property type="entry name" value="HOMEODOMAIN-LIKE SUPERFAMILY PROTEIN"/>
    <property type="match status" value="1"/>
</dbReference>
<accession>A0A1E5VCD6</accession>
<dbReference type="InterPro" id="IPR006447">
    <property type="entry name" value="Myb_dom_plants"/>
</dbReference>
<protein>
    <recommendedName>
        <fullName evidence="8">Myb-like domain-containing protein</fullName>
    </recommendedName>
</protein>
<evidence type="ECO:0000256" key="6">
    <source>
        <dbReference type="SAM" id="Coils"/>
    </source>
</evidence>
<evidence type="ECO:0000313" key="9">
    <source>
        <dbReference type="EMBL" id="OEL22800.1"/>
    </source>
</evidence>
<dbReference type="AlphaFoldDB" id="A0A1E5VCD6"/>